<evidence type="ECO:0000256" key="1">
    <source>
        <dbReference type="SAM" id="MobiDB-lite"/>
    </source>
</evidence>
<dbReference type="RefSeq" id="WP_284250826.1">
    <property type="nucleotide sequence ID" value="NZ_BSUM01000001.1"/>
</dbReference>
<evidence type="ECO:0000313" key="3">
    <source>
        <dbReference type="Proteomes" id="UP001157161"/>
    </source>
</evidence>
<dbReference type="Pfam" id="PF10103">
    <property type="entry name" value="Zincin_2"/>
    <property type="match status" value="1"/>
</dbReference>
<evidence type="ECO:0000313" key="2">
    <source>
        <dbReference type="EMBL" id="GMA32118.1"/>
    </source>
</evidence>
<dbReference type="InterPro" id="IPR018766">
    <property type="entry name" value="Zinicin_2"/>
</dbReference>
<dbReference type="Gene3D" id="1.20.150.30">
    <property type="entry name" value="Zincin-like metallopeptidase, N-terminal domain"/>
    <property type="match status" value="1"/>
</dbReference>
<reference evidence="2" key="1">
    <citation type="journal article" date="2014" name="Int. J. Syst. Evol. Microbiol.">
        <title>Complete genome sequence of Corynebacterium casei LMG S-19264T (=DSM 44701T), isolated from a smear-ripened cheese.</title>
        <authorList>
            <consortium name="US DOE Joint Genome Institute (JGI-PGF)"/>
            <person name="Walter F."/>
            <person name="Albersmeier A."/>
            <person name="Kalinowski J."/>
            <person name="Ruckert C."/>
        </authorList>
    </citation>
    <scope>NUCLEOTIDE SEQUENCE</scope>
    <source>
        <strain evidence="2">NBRC 112290</strain>
    </source>
</reference>
<keyword evidence="2" id="KW-0378">Hydrolase</keyword>
<dbReference type="InterPro" id="IPR042271">
    <property type="entry name" value="Zinicin_2_N"/>
</dbReference>
<dbReference type="PANTHER" id="PTHR39420">
    <property type="match status" value="1"/>
</dbReference>
<reference evidence="2" key="2">
    <citation type="submission" date="2023-02" db="EMBL/GenBank/DDBJ databases">
        <authorList>
            <person name="Sun Q."/>
            <person name="Mori K."/>
        </authorList>
    </citation>
    <scope>NUCLEOTIDE SEQUENCE</scope>
    <source>
        <strain evidence="2">NBRC 112290</strain>
    </source>
</reference>
<dbReference type="GO" id="GO:0016787">
    <property type="term" value="F:hydrolase activity"/>
    <property type="evidence" value="ECO:0007669"/>
    <property type="project" value="UniProtKB-KW"/>
</dbReference>
<comment type="caution">
    <text evidence="2">The sequence shown here is derived from an EMBL/GenBank/DDBJ whole genome shotgun (WGS) entry which is preliminary data.</text>
</comment>
<feature type="region of interest" description="Disordered" evidence="1">
    <location>
        <begin position="469"/>
        <end position="489"/>
    </location>
</feature>
<dbReference type="SUPFAM" id="SSF55486">
    <property type="entry name" value="Metalloproteases ('zincins'), catalytic domain"/>
    <property type="match status" value="1"/>
</dbReference>
<proteinExistence type="predicted"/>
<name>A0AA37XFB1_9MICO</name>
<dbReference type="AlphaFoldDB" id="A0AA37XFB1"/>
<dbReference type="Proteomes" id="UP001157161">
    <property type="component" value="Unassembled WGS sequence"/>
</dbReference>
<dbReference type="PANTHER" id="PTHR39420:SF2">
    <property type="entry name" value="HYDROLASE"/>
    <property type="match status" value="1"/>
</dbReference>
<organism evidence="2 3">
    <name type="scientific">Litorihabitans aurantiacus</name>
    <dbReference type="NCBI Taxonomy" id="1930061"/>
    <lineage>
        <taxon>Bacteria</taxon>
        <taxon>Bacillati</taxon>
        <taxon>Actinomycetota</taxon>
        <taxon>Actinomycetes</taxon>
        <taxon>Micrococcales</taxon>
        <taxon>Beutenbergiaceae</taxon>
        <taxon>Litorihabitans</taxon>
    </lineage>
</organism>
<accession>A0AA37XFB1</accession>
<dbReference type="NCBIfam" id="TIGR03624">
    <property type="entry name" value="putative hydrolase"/>
    <property type="match status" value="1"/>
</dbReference>
<protein>
    <submittedName>
        <fullName evidence="2">Hydrolase</fullName>
    </submittedName>
</protein>
<gene>
    <name evidence="2" type="ORF">GCM10025875_21100</name>
</gene>
<dbReference type="EMBL" id="BSUM01000001">
    <property type="protein sequence ID" value="GMA32118.1"/>
    <property type="molecule type" value="Genomic_DNA"/>
</dbReference>
<sequence>MSDHPSDHHGADGTGDDDAARARATWERMLRPMLGDEGAREAVEALESAGLDPSQMAKAAGMSQDPAAMQAMMAQVQRLMTTPAEGGVNWTLAHDVARQTAHQGGDPSVTAADGARVTSALSVADLWLDAATDLAPAGGARSAWSRAQWVEATLETWKRLTGPVASSVSEALAEVLTSGEGLMGGPSGLGGLPDGALPGGMGDPATMLRSLGSSVFGLQVGQAAGTLAREVFGSSDTGLPLLETPGTALVPRNVADFAEGLEAEDGEVLAFLAVRESAHARLYARVPWLRAHVLGLVEEYARGITIDLERMEESVRSIDPSDPDALREALSGGVFAPSVTPEQDGALQRLETALALVEGWVEDVTARAVAPHLPHGVPLREMMRRRRAAGGPAEHVFSTLVGLRLRPKRLREAATLMATLVSEGGAEARESVWEHPDLLPTAEDLDQPTTFTARREQARAADAEMDAALADLLDGGSGDGGDTGADPKE</sequence>
<keyword evidence="3" id="KW-1185">Reference proteome</keyword>